<accession>A0A8S9T304</accession>
<evidence type="ECO:0000313" key="3">
    <source>
        <dbReference type="Proteomes" id="UP000029738"/>
    </source>
</evidence>
<dbReference type="Gene3D" id="3.40.50.1820">
    <property type="entry name" value="alpha/beta hydrolase"/>
    <property type="match status" value="1"/>
</dbReference>
<evidence type="ECO:0000313" key="2">
    <source>
        <dbReference type="EMBL" id="KAF3886357.1"/>
    </source>
</evidence>
<reference evidence="2" key="2">
    <citation type="submission" date="2019-11" db="EMBL/GenBank/DDBJ databases">
        <title>Improved Assembly of Tolypothrix boutellei genome.</title>
        <authorList>
            <person name="Sarangi A.N."/>
            <person name="Mukherjee M."/>
            <person name="Ghosh S."/>
            <person name="Singh D."/>
            <person name="Das A."/>
            <person name="Kant S."/>
            <person name="Prusty A."/>
            <person name="Tripathy S."/>
        </authorList>
    </citation>
    <scope>NUCLEOTIDE SEQUENCE</scope>
    <source>
        <strain evidence="2">VB521301</strain>
    </source>
</reference>
<dbReference type="InterPro" id="IPR029058">
    <property type="entry name" value="AB_hydrolase_fold"/>
</dbReference>
<dbReference type="Pfam" id="PF01764">
    <property type="entry name" value="Lipase_3"/>
    <property type="match status" value="1"/>
</dbReference>
<dbReference type="PANTHER" id="PTHR45856:SF24">
    <property type="entry name" value="FUNGAL LIPASE-LIKE DOMAIN-CONTAINING PROTEIN"/>
    <property type="match status" value="1"/>
</dbReference>
<dbReference type="InterPro" id="IPR002921">
    <property type="entry name" value="Fungal_lipase-type"/>
</dbReference>
<name>A0A8S9T304_9CYAN</name>
<organism evidence="2 3">
    <name type="scientific">Tolypothrix bouteillei VB521301</name>
    <dbReference type="NCBI Taxonomy" id="1479485"/>
    <lineage>
        <taxon>Bacteria</taxon>
        <taxon>Bacillati</taxon>
        <taxon>Cyanobacteriota</taxon>
        <taxon>Cyanophyceae</taxon>
        <taxon>Nostocales</taxon>
        <taxon>Tolypothrichaceae</taxon>
        <taxon>Tolypothrix</taxon>
    </lineage>
</organism>
<dbReference type="PANTHER" id="PTHR45856">
    <property type="entry name" value="ALPHA/BETA-HYDROLASES SUPERFAMILY PROTEIN"/>
    <property type="match status" value="1"/>
</dbReference>
<gene>
    <name evidence="2" type="ORF">DA73_0400013380</name>
</gene>
<protein>
    <submittedName>
        <fullName evidence="2">Lipase family protein</fullName>
    </submittedName>
</protein>
<dbReference type="RefSeq" id="WP_050045749.1">
    <property type="nucleotide sequence ID" value="NZ_JHEG04000001.1"/>
</dbReference>
<evidence type="ECO:0000259" key="1">
    <source>
        <dbReference type="Pfam" id="PF01764"/>
    </source>
</evidence>
<dbReference type="InterPro" id="IPR051218">
    <property type="entry name" value="Sec_MonoDiacylglyc_Lipase"/>
</dbReference>
<dbReference type="SUPFAM" id="SSF53474">
    <property type="entry name" value="alpha/beta-Hydrolases"/>
    <property type="match status" value="1"/>
</dbReference>
<dbReference type="GO" id="GO:0006629">
    <property type="term" value="P:lipid metabolic process"/>
    <property type="evidence" value="ECO:0007669"/>
    <property type="project" value="InterPro"/>
</dbReference>
<keyword evidence="3" id="KW-1185">Reference proteome</keyword>
<comment type="caution">
    <text evidence="2">The sequence shown here is derived from an EMBL/GenBank/DDBJ whole genome shotgun (WGS) entry which is preliminary data.</text>
</comment>
<proteinExistence type="predicted"/>
<sequence length="464" mass="53036">MSSQTQTQVATSDVIKFGDTVYLEHMSGRYITACDRGKAHRYNWPRLDGTDKVKFEIVGQSEGELTDGSIIKLKSTESELGDCNLLGAFQDSHDCYYWSDCKQTKKFWEVTFYETKQNWRITKKDRNSDNKIRYGDQVYLTNLHYKNQRLSRDSWYKGYITTVPNANEWWTLKAEGTQDNVGISSEAALLRRLFEPKVKGYSAANMAYMAYCAEAAYGSPEVSKAKMEQLGFTINGTEHFIDLPGSDTQCLVVGDAEKIIIAFRGTENLKDWRTDLELLKTAWKIGAGAVHKGFYEAMESVLSQVVDRVKQLRTNNQPIWFTGHSLGGALAALACATFCQDKDRELTTYEVAGIYTFGQPRIGDRIFMKAFDAEARARYFRVVNNNDIVPRIPSMGYQHGGNLVYFDAFGNFYNNAIIALWNPMSWWRRLQGYYASLFNLDSDDIGDHRMGDYRILTMRRLEGM</sequence>
<dbReference type="CDD" id="cd00519">
    <property type="entry name" value="Lipase_3"/>
    <property type="match status" value="1"/>
</dbReference>
<dbReference type="AlphaFoldDB" id="A0A8S9T304"/>
<dbReference type="OrthoDB" id="5522031at2"/>
<feature type="domain" description="Fungal lipase-type" evidence="1">
    <location>
        <begin position="260"/>
        <end position="395"/>
    </location>
</feature>
<dbReference type="Gene3D" id="2.80.10.50">
    <property type="match status" value="1"/>
</dbReference>
<dbReference type="EMBL" id="JHEG04000001">
    <property type="protein sequence ID" value="KAF3886357.1"/>
    <property type="molecule type" value="Genomic_DNA"/>
</dbReference>
<reference evidence="2" key="1">
    <citation type="journal article" date="2015" name="Genome Announc.">
        <title>Draft Genome Sequence of Tolypothrix boutellei Strain VB521301.</title>
        <authorList>
            <person name="Chandrababunaidu M.M."/>
            <person name="Singh D."/>
            <person name="Sen D."/>
            <person name="Bhan S."/>
            <person name="Das S."/>
            <person name="Gupta A."/>
            <person name="Adhikary S.P."/>
            <person name="Tripathy S."/>
        </authorList>
    </citation>
    <scope>NUCLEOTIDE SEQUENCE</scope>
    <source>
        <strain evidence="2">VB521301</strain>
    </source>
</reference>
<dbReference type="Proteomes" id="UP000029738">
    <property type="component" value="Unassembled WGS sequence"/>
</dbReference>